<feature type="domain" description="Sulfotransferase" evidence="1">
    <location>
        <begin position="136"/>
        <end position="421"/>
    </location>
</feature>
<dbReference type="InterPro" id="IPR051135">
    <property type="entry name" value="Gal/GlcNAc/GalNAc_ST"/>
</dbReference>
<protein>
    <submittedName>
        <fullName evidence="2">Carbohydrate sulfotransferase</fullName>
    </submittedName>
</protein>
<dbReference type="PANTHER" id="PTHR10704:SF44">
    <property type="entry name" value="LD35051P-RELATED"/>
    <property type="match status" value="1"/>
</dbReference>
<comment type="caution">
    <text evidence="2">The sequence shown here is derived from an EMBL/GenBank/DDBJ whole genome shotgun (WGS) entry which is preliminary data.</text>
</comment>
<organism evidence="2 3">
    <name type="scientific">Plakobranchus ocellatus</name>
    <dbReference type="NCBI Taxonomy" id="259542"/>
    <lineage>
        <taxon>Eukaryota</taxon>
        <taxon>Metazoa</taxon>
        <taxon>Spiralia</taxon>
        <taxon>Lophotrochozoa</taxon>
        <taxon>Mollusca</taxon>
        <taxon>Gastropoda</taxon>
        <taxon>Heterobranchia</taxon>
        <taxon>Euthyneura</taxon>
        <taxon>Panpulmonata</taxon>
        <taxon>Sacoglossa</taxon>
        <taxon>Placobranchoidea</taxon>
        <taxon>Plakobranchidae</taxon>
        <taxon>Plakobranchus</taxon>
    </lineage>
</organism>
<keyword evidence="3" id="KW-1185">Reference proteome</keyword>
<dbReference type="SUPFAM" id="SSF52540">
    <property type="entry name" value="P-loop containing nucleoside triphosphate hydrolases"/>
    <property type="match status" value="1"/>
</dbReference>
<dbReference type="GO" id="GO:0006044">
    <property type="term" value="P:N-acetylglucosamine metabolic process"/>
    <property type="evidence" value="ECO:0007669"/>
    <property type="project" value="TreeGrafter"/>
</dbReference>
<gene>
    <name evidence="2" type="ORF">PoB_007125400</name>
</gene>
<dbReference type="Pfam" id="PF00685">
    <property type="entry name" value="Sulfotransfer_1"/>
    <property type="match status" value="1"/>
</dbReference>
<name>A0AAV4DKL6_9GAST</name>
<reference evidence="2 3" key="1">
    <citation type="journal article" date="2021" name="Elife">
        <title>Chloroplast acquisition without the gene transfer in kleptoplastic sea slugs, Plakobranchus ocellatus.</title>
        <authorList>
            <person name="Maeda T."/>
            <person name="Takahashi S."/>
            <person name="Yoshida T."/>
            <person name="Shimamura S."/>
            <person name="Takaki Y."/>
            <person name="Nagai Y."/>
            <person name="Toyoda A."/>
            <person name="Suzuki Y."/>
            <person name="Arimoto A."/>
            <person name="Ishii H."/>
            <person name="Satoh N."/>
            <person name="Nishiyama T."/>
            <person name="Hasebe M."/>
            <person name="Maruyama T."/>
            <person name="Minagawa J."/>
            <person name="Obokata J."/>
            <person name="Shigenobu S."/>
        </authorList>
    </citation>
    <scope>NUCLEOTIDE SEQUENCE [LARGE SCALE GENOMIC DNA]</scope>
</reference>
<dbReference type="Proteomes" id="UP000735302">
    <property type="component" value="Unassembled WGS sequence"/>
</dbReference>
<accession>A0AAV4DKL6</accession>
<proteinExistence type="predicted"/>
<dbReference type="EMBL" id="BLXT01007982">
    <property type="protein sequence ID" value="GFO44749.1"/>
    <property type="molecule type" value="Genomic_DNA"/>
</dbReference>
<sequence>MQHQALYCFINLESAAPSSTTHVSNMSRGLRRCITALCAVSTVLIICWAGSGERVYLESAQYRVVRTNVVERQSGSEIGKTDFSDIASASKKNKRDDRHSVRQLHFIHFNESNPGLLSSRSQGGPPIGDGNQPRAKVLLMSYMRSGSTFTGDIFQSLPEVFYLYEPLLYVNDDDYMGPRERMIRARLIPKAMGIPDPPEIRQFTLDMLNCRLSDHNLRFLYGLSYSKSTTGFDACQKKLGVKPSKFGECGQQLKNRCEQSRAVVSKILRLKMWEVEKLLAEDKDLKVIHLVRDPRGVSVSRGAVRYQFAESSFCNRLNRDSQLSAELQVRYPNRTLTVRYEDLAANALQIAKMMFNFSGISWTQTVEKSIEIMTANSDFHTKEHFFNTKRKNSSQTAFHWRRKIPFQTALRLQKLCQMSMEVYGYIAVTSEQELRDQSVSSLSQDYSDKFYKAQILR</sequence>
<dbReference type="Gene3D" id="3.40.50.300">
    <property type="entry name" value="P-loop containing nucleotide triphosphate hydrolases"/>
    <property type="match status" value="1"/>
</dbReference>
<dbReference type="InterPro" id="IPR027417">
    <property type="entry name" value="P-loop_NTPase"/>
</dbReference>
<dbReference type="GO" id="GO:0006790">
    <property type="term" value="P:sulfur compound metabolic process"/>
    <property type="evidence" value="ECO:0007669"/>
    <property type="project" value="TreeGrafter"/>
</dbReference>
<evidence type="ECO:0000259" key="1">
    <source>
        <dbReference type="Pfam" id="PF00685"/>
    </source>
</evidence>
<evidence type="ECO:0000313" key="3">
    <source>
        <dbReference type="Proteomes" id="UP000735302"/>
    </source>
</evidence>
<dbReference type="PANTHER" id="PTHR10704">
    <property type="entry name" value="CARBOHYDRATE SULFOTRANSFERASE"/>
    <property type="match status" value="1"/>
</dbReference>
<evidence type="ECO:0000313" key="2">
    <source>
        <dbReference type="EMBL" id="GFO44749.1"/>
    </source>
</evidence>
<dbReference type="InterPro" id="IPR000863">
    <property type="entry name" value="Sulfotransferase_dom"/>
</dbReference>
<dbReference type="AlphaFoldDB" id="A0AAV4DKL6"/>
<dbReference type="GO" id="GO:0001517">
    <property type="term" value="F:N-acetylglucosamine 6-O-sulfotransferase activity"/>
    <property type="evidence" value="ECO:0007669"/>
    <property type="project" value="TreeGrafter"/>
</dbReference>